<evidence type="ECO:0000256" key="4">
    <source>
        <dbReference type="ARBA" id="ARBA00022692"/>
    </source>
</evidence>
<keyword evidence="5 10" id="KW-0552">Olfaction</keyword>
<feature type="domain" description="G-protein coupled receptors family 1 profile" evidence="11">
    <location>
        <begin position="41"/>
        <end position="290"/>
    </location>
</feature>
<comment type="similarity">
    <text evidence="9">Belongs to the G-protein coupled receptor 1 family.</text>
</comment>
<dbReference type="Proteomes" id="UP000189705">
    <property type="component" value="Unplaced"/>
</dbReference>
<dbReference type="RefSeq" id="XP_025048002.1">
    <property type="nucleotide sequence ID" value="XM_025192217.1"/>
</dbReference>
<keyword evidence="7 10" id="KW-0472">Membrane</keyword>
<evidence type="ECO:0000256" key="6">
    <source>
        <dbReference type="ARBA" id="ARBA00022989"/>
    </source>
</evidence>
<dbReference type="PANTHER" id="PTHR26453">
    <property type="entry name" value="OLFACTORY RECEPTOR"/>
    <property type="match status" value="1"/>
</dbReference>
<keyword evidence="8 9" id="KW-0807">Transducer</keyword>
<protein>
    <recommendedName>
        <fullName evidence="10">Olfactory receptor</fullName>
    </recommendedName>
</protein>
<evidence type="ECO:0000256" key="5">
    <source>
        <dbReference type="ARBA" id="ARBA00022725"/>
    </source>
</evidence>
<keyword evidence="2 10" id="KW-1003">Cell membrane</keyword>
<feature type="transmembrane region" description="Helical" evidence="10">
    <location>
        <begin position="140"/>
        <end position="164"/>
    </location>
</feature>
<dbReference type="KEGG" id="asn:102381506"/>
<dbReference type="FunFam" id="1.20.1070.10:FF:000001">
    <property type="entry name" value="Olfactory receptor"/>
    <property type="match status" value="1"/>
</dbReference>
<keyword evidence="9" id="KW-0675">Receptor</keyword>
<comment type="subcellular location">
    <subcellularLocation>
        <location evidence="1 10">Cell membrane</location>
        <topology evidence="1 10">Multi-pass membrane protein</topology>
    </subcellularLocation>
</comment>
<dbReference type="GO" id="GO:0005886">
    <property type="term" value="C:plasma membrane"/>
    <property type="evidence" value="ECO:0007669"/>
    <property type="project" value="UniProtKB-SubCell"/>
</dbReference>
<keyword evidence="4 9" id="KW-0812">Transmembrane</keyword>
<evidence type="ECO:0000256" key="10">
    <source>
        <dbReference type="RuleBase" id="RU363047"/>
    </source>
</evidence>
<proteinExistence type="inferred from homology"/>
<evidence type="ECO:0000256" key="3">
    <source>
        <dbReference type="ARBA" id="ARBA00022606"/>
    </source>
</evidence>
<keyword evidence="12" id="KW-1185">Reference proteome</keyword>
<dbReference type="GeneID" id="102381506"/>
<dbReference type="InterPro" id="IPR000725">
    <property type="entry name" value="Olfact_rcpt"/>
</dbReference>
<dbReference type="PRINTS" id="PR00245">
    <property type="entry name" value="OLFACTORYR"/>
</dbReference>
<dbReference type="GO" id="GO:0004984">
    <property type="term" value="F:olfactory receptor activity"/>
    <property type="evidence" value="ECO:0007669"/>
    <property type="project" value="InterPro"/>
</dbReference>
<evidence type="ECO:0000313" key="12">
    <source>
        <dbReference type="Proteomes" id="UP000189705"/>
    </source>
</evidence>
<dbReference type="CDD" id="cd15225">
    <property type="entry name" value="7tmA_OR10A-like"/>
    <property type="match status" value="1"/>
</dbReference>
<sequence>MEQGNHTVVTEFILLGFSNLLQLQVLLFVVFLVTFVITLTGNVLIILVTVADPTLQRPMYFFLRSLSFLEVCFNFVIVPKMLGNLLSENKSISFYGCVLQMYFFFFLGSSECFLLAAMAYDRYVAICNPLHYTIIMNRRVCIQLAVTSWISGIPVGTVQTTWLFSFPFCGPNEVNHFFCDGPPMFKLVCANTSLFEMYALIGTIIVVMVPFLLILVSYIFIISTILRMPSAIGRRKAFSTCSSHLVVVTLFYSTSGLTYFWPKSTYSPGTKKLLSISYTVITPMLNPIIYSLRNKEVKEAMRKTPSRNICF</sequence>
<feature type="transmembrane region" description="Helical" evidence="10">
    <location>
        <begin position="238"/>
        <end position="261"/>
    </location>
</feature>
<dbReference type="Gene3D" id="1.20.1070.10">
    <property type="entry name" value="Rhodopsin 7-helix transmembrane proteins"/>
    <property type="match status" value="1"/>
</dbReference>
<reference evidence="13" key="1">
    <citation type="submission" date="2025-08" db="UniProtKB">
        <authorList>
            <consortium name="RefSeq"/>
        </authorList>
    </citation>
    <scope>IDENTIFICATION</scope>
</reference>
<accession>A0A3Q0FL67</accession>
<gene>
    <name evidence="13" type="primary">LOC102381506</name>
</gene>
<feature type="transmembrane region" description="Helical" evidence="10">
    <location>
        <begin position="273"/>
        <end position="292"/>
    </location>
</feature>
<feature type="transmembrane region" description="Helical" evidence="10">
    <location>
        <begin position="197"/>
        <end position="226"/>
    </location>
</feature>
<dbReference type="Pfam" id="PF13853">
    <property type="entry name" value="7tm_4"/>
    <property type="match status" value="1"/>
</dbReference>
<dbReference type="PRINTS" id="PR00237">
    <property type="entry name" value="GPCRRHODOPSN"/>
</dbReference>
<feature type="transmembrane region" description="Helical" evidence="10">
    <location>
        <begin position="25"/>
        <end position="49"/>
    </location>
</feature>
<keyword evidence="9" id="KW-0297">G-protein coupled receptor</keyword>
<dbReference type="InterPro" id="IPR000276">
    <property type="entry name" value="GPCR_Rhodpsn"/>
</dbReference>
<organism evidence="12 13">
    <name type="scientific">Alligator sinensis</name>
    <name type="common">Chinese alligator</name>
    <dbReference type="NCBI Taxonomy" id="38654"/>
    <lineage>
        <taxon>Eukaryota</taxon>
        <taxon>Metazoa</taxon>
        <taxon>Chordata</taxon>
        <taxon>Craniata</taxon>
        <taxon>Vertebrata</taxon>
        <taxon>Euteleostomi</taxon>
        <taxon>Archelosauria</taxon>
        <taxon>Archosauria</taxon>
        <taxon>Crocodylia</taxon>
        <taxon>Alligatoridae</taxon>
        <taxon>Alligatorinae</taxon>
        <taxon>Alligator</taxon>
    </lineage>
</organism>
<dbReference type="SUPFAM" id="SSF81321">
    <property type="entry name" value="Family A G protein-coupled receptor-like"/>
    <property type="match status" value="1"/>
</dbReference>
<name>A0A3Q0FL67_ALLSI</name>
<evidence type="ECO:0000256" key="9">
    <source>
        <dbReference type="RuleBase" id="RU000688"/>
    </source>
</evidence>
<feature type="transmembrane region" description="Helical" evidence="10">
    <location>
        <begin position="61"/>
        <end position="82"/>
    </location>
</feature>
<keyword evidence="3 10" id="KW-0716">Sensory transduction</keyword>
<evidence type="ECO:0000256" key="1">
    <source>
        <dbReference type="ARBA" id="ARBA00004651"/>
    </source>
</evidence>
<dbReference type="PROSITE" id="PS00237">
    <property type="entry name" value="G_PROTEIN_RECEP_F1_1"/>
    <property type="match status" value="1"/>
</dbReference>
<evidence type="ECO:0000256" key="2">
    <source>
        <dbReference type="ARBA" id="ARBA00022475"/>
    </source>
</evidence>
<evidence type="ECO:0000313" key="13">
    <source>
        <dbReference type="RefSeq" id="XP_025048002.1"/>
    </source>
</evidence>
<dbReference type="InterPro" id="IPR017452">
    <property type="entry name" value="GPCR_Rhodpsn_7TM"/>
</dbReference>
<dbReference type="PROSITE" id="PS50262">
    <property type="entry name" value="G_PROTEIN_RECEP_F1_2"/>
    <property type="match status" value="1"/>
</dbReference>
<evidence type="ECO:0000256" key="8">
    <source>
        <dbReference type="ARBA" id="ARBA00023224"/>
    </source>
</evidence>
<evidence type="ECO:0000256" key="7">
    <source>
        <dbReference type="ARBA" id="ARBA00023136"/>
    </source>
</evidence>
<evidence type="ECO:0000259" key="11">
    <source>
        <dbReference type="PROSITE" id="PS50262"/>
    </source>
</evidence>
<keyword evidence="6 10" id="KW-1133">Transmembrane helix</keyword>
<dbReference type="AlphaFoldDB" id="A0A3Q0FL67"/>
<dbReference type="InParanoid" id="A0A3Q0FL67"/>
<dbReference type="GO" id="GO:0004930">
    <property type="term" value="F:G protein-coupled receptor activity"/>
    <property type="evidence" value="ECO:0007669"/>
    <property type="project" value="UniProtKB-KW"/>
</dbReference>
<feature type="transmembrane region" description="Helical" evidence="10">
    <location>
        <begin position="102"/>
        <end position="120"/>
    </location>
</feature>